<organism evidence="1 2">
    <name type="scientific">Lachnotalea glycerini</name>
    <dbReference type="NCBI Taxonomy" id="1763509"/>
    <lineage>
        <taxon>Bacteria</taxon>
        <taxon>Bacillati</taxon>
        <taxon>Bacillota</taxon>
        <taxon>Clostridia</taxon>
        <taxon>Lachnospirales</taxon>
        <taxon>Lachnospiraceae</taxon>
        <taxon>Lachnotalea</taxon>
    </lineage>
</organism>
<name>A0A318EK85_9FIRM</name>
<dbReference type="AlphaFoldDB" id="A0A318EK85"/>
<accession>A0A318EK85</accession>
<evidence type="ECO:0000313" key="1">
    <source>
        <dbReference type="EMBL" id="PXV88465.1"/>
    </source>
</evidence>
<sequence length="134" mass="14887">MSISSYNTKLMHSTDGTAWTQLLPVKTTPQIGGEREQLETTTLDDDMQTFINGIQSSEAMSFTANYDSDQYDELKVLENKTEHYAVWFGNDGLGSAGKYKFDGQLSVFINETEVNGVIEMTINITPSTVITKIS</sequence>
<dbReference type="InterPro" id="IPR014918">
    <property type="entry name" value="Phage_tail_3"/>
</dbReference>
<dbReference type="Proteomes" id="UP000247523">
    <property type="component" value="Unassembled WGS sequence"/>
</dbReference>
<dbReference type="Pfam" id="PF08813">
    <property type="entry name" value="Phage_tail_3"/>
    <property type="match status" value="1"/>
</dbReference>
<gene>
    <name evidence="1" type="ORF">C8E03_108192</name>
</gene>
<protein>
    <submittedName>
        <fullName evidence="1">Tail tube protein</fullName>
    </submittedName>
</protein>
<dbReference type="Gene3D" id="4.10.410.40">
    <property type="match status" value="1"/>
</dbReference>
<reference evidence="1 2" key="1">
    <citation type="submission" date="2018-05" db="EMBL/GenBank/DDBJ databases">
        <title>Genomic Encyclopedia of Type Strains, Phase IV (KMG-IV): sequencing the most valuable type-strain genomes for metagenomic binning, comparative biology and taxonomic classification.</title>
        <authorList>
            <person name="Goeker M."/>
        </authorList>
    </citation>
    <scope>NUCLEOTIDE SEQUENCE [LARGE SCALE GENOMIC DNA]</scope>
    <source>
        <strain evidence="1 2">DSM 28816</strain>
    </source>
</reference>
<proteinExistence type="predicted"/>
<evidence type="ECO:0000313" key="2">
    <source>
        <dbReference type="Proteomes" id="UP000247523"/>
    </source>
</evidence>
<dbReference type="EMBL" id="QICS01000008">
    <property type="protein sequence ID" value="PXV88465.1"/>
    <property type="molecule type" value="Genomic_DNA"/>
</dbReference>
<comment type="caution">
    <text evidence="1">The sequence shown here is derived from an EMBL/GenBank/DDBJ whole genome shotgun (WGS) entry which is preliminary data.</text>
</comment>
<dbReference type="RefSeq" id="WP_110291458.1">
    <property type="nucleotide sequence ID" value="NZ_QICS01000008.1"/>
</dbReference>